<dbReference type="PANTHER" id="PTHR16305:SF35">
    <property type="entry name" value="TRANSCRIPTIONAL ACTIVATOR DOMAIN"/>
    <property type="match status" value="1"/>
</dbReference>
<dbReference type="GO" id="GO:0005524">
    <property type="term" value="F:ATP binding"/>
    <property type="evidence" value="ECO:0007669"/>
    <property type="project" value="UniProtKB-KW"/>
</dbReference>
<dbReference type="eggNOG" id="COG2909">
    <property type="taxonomic scope" value="Bacteria"/>
</dbReference>
<dbReference type="GO" id="GO:0003677">
    <property type="term" value="F:DNA binding"/>
    <property type="evidence" value="ECO:0007669"/>
    <property type="project" value="InterPro"/>
</dbReference>
<keyword evidence="2" id="KW-0067">ATP-binding</keyword>
<dbReference type="PROSITE" id="PS50043">
    <property type="entry name" value="HTH_LUXR_2"/>
    <property type="match status" value="1"/>
</dbReference>
<dbReference type="InterPro" id="IPR000792">
    <property type="entry name" value="Tscrpt_reg_LuxR_C"/>
</dbReference>
<evidence type="ECO:0000256" key="1">
    <source>
        <dbReference type="ARBA" id="ARBA00022741"/>
    </source>
</evidence>
<dbReference type="PROSITE" id="PS00622">
    <property type="entry name" value="HTH_LUXR_1"/>
    <property type="match status" value="1"/>
</dbReference>
<organism evidence="4 5">
    <name type="scientific">Wenjunlia vitaminophila</name>
    <name type="common">Streptomyces vitaminophilus</name>
    <dbReference type="NCBI Taxonomy" id="76728"/>
    <lineage>
        <taxon>Bacteria</taxon>
        <taxon>Bacillati</taxon>
        <taxon>Actinomycetota</taxon>
        <taxon>Actinomycetes</taxon>
        <taxon>Kitasatosporales</taxon>
        <taxon>Streptomycetaceae</taxon>
        <taxon>Wenjunlia</taxon>
    </lineage>
</organism>
<dbReference type="Gene3D" id="3.40.50.300">
    <property type="entry name" value="P-loop containing nucleotide triphosphate hydrolases"/>
    <property type="match status" value="1"/>
</dbReference>
<dbReference type="PRINTS" id="PR00038">
    <property type="entry name" value="HTHLUXR"/>
</dbReference>
<dbReference type="Gene3D" id="1.10.10.10">
    <property type="entry name" value="Winged helix-like DNA-binding domain superfamily/Winged helix DNA-binding domain"/>
    <property type="match status" value="1"/>
</dbReference>
<evidence type="ECO:0000313" key="5">
    <source>
        <dbReference type="Proteomes" id="UP000050867"/>
    </source>
</evidence>
<dbReference type="AlphaFoldDB" id="A0A0T6LVY9"/>
<dbReference type="GO" id="GO:0004016">
    <property type="term" value="F:adenylate cyclase activity"/>
    <property type="evidence" value="ECO:0007669"/>
    <property type="project" value="TreeGrafter"/>
</dbReference>
<dbReference type="STRING" id="76728.AQ490_14325"/>
<dbReference type="Pfam" id="PF13191">
    <property type="entry name" value="AAA_16"/>
    <property type="match status" value="1"/>
</dbReference>
<feature type="domain" description="HTH luxR-type" evidence="3">
    <location>
        <begin position="863"/>
        <end position="928"/>
    </location>
</feature>
<dbReference type="Gene3D" id="1.25.40.10">
    <property type="entry name" value="Tetratricopeptide repeat domain"/>
    <property type="match status" value="1"/>
</dbReference>
<evidence type="ECO:0000259" key="3">
    <source>
        <dbReference type="PROSITE" id="PS50043"/>
    </source>
</evidence>
<dbReference type="Proteomes" id="UP000050867">
    <property type="component" value="Unassembled WGS sequence"/>
</dbReference>
<dbReference type="InterPro" id="IPR036388">
    <property type="entry name" value="WH-like_DNA-bd_sf"/>
</dbReference>
<dbReference type="PANTHER" id="PTHR16305">
    <property type="entry name" value="TESTICULAR SOLUBLE ADENYLYL CYCLASE"/>
    <property type="match status" value="1"/>
</dbReference>
<dbReference type="SUPFAM" id="SSF48452">
    <property type="entry name" value="TPR-like"/>
    <property type="match status" value="2"/>
</dbReference>
<comment type="caution">
    <text evidence="4">The sequence shown here is derived from an EMBL/GenBank/DDBJ whole genome shotgun (WGS) entry which is preliminary data.</text>
</comment>
<name>A0A0T6LVY9_WENVI</name>
<dbReference type="RefSeq" id="WP_018382264.1">
    <property type="nucleotide sequence ID" value="NZ_LLZU01000005.1"/>
</dbReference>
<keyword evidence="1" id="KW-0547">Nucleotide-binding</keyword>
<protein>
    <recommendedName>
        <fullName evidence="3">HTH luxR-type domain-containing protein</fullName>
    </recommendedName>
</protein>
<dbReference type="SMART" id="SM00421">
    <property type="entry name" value="HTH_LUXR"/>
    <property type="match status" value="1"/>
</dbReference>
<reference evidence="4 5" key="1">
    <citation type="submission" date="2015-10" db="EMBL/GenBank/DDBJ databases">
        <title>Draft genome sequence of pyrrolomycin-producing Streptomyces vitaminophilus.</title>
        <authorList>
            <person name="Graham D.E."/>
            <person name="Mahan K.M."/>
            <person name="Klingeman D.M."/>
            <person name="Hettich R.L."/>
            <person name="Parry R.J."/>
        </authorList>
    </citation>
    <scope>NUCLEOTIDE SEQUENCE [LARGE SCALE GENOMIC DNA]</scope>
    <source>
        <strain evidence="4 5">ATCC 31673</strain>
    </source>
</reference>
<gene>
    <name evidence="4" type="ORF">AQ490_14325</name>
</gene>
<dbReference type="InterPro" id="IPR027417">
    <property type="entry name" value="P-loop_NTPase"/>
</dbReference>
<dbReference type="GO" id="GO:0005737">
    <property type="term" value="C:cytoplasm"/>
    <property type="evidence" value="ECO:0007669"/>
    <property type="project" value="TreeGrafter"/>
</dbReference>
<dbReference type="Pfam" id="PF00196">
    <property type="entry name" value="GerE"/>
    <property type="match status" value="1"/>
</dbReference>
<dbReference type="InterPro" id="IPR011990">
    <property type="entry name" value="TPR-like_helical_dom_sf"/>
</dbReference>
<dbReference type="SUPFAM" id="SSF46894">
    <property type="entry name" value="C-terminal effector domain of the bipartite response regulators"/>
    <property type="match status" value="1"/>
</dbReference>
<proteinExistence type="predicted"/>
<dbReference type="InterPro" id="IPR041664">
    <property type="entry name" value="AAA_16"/>
</dbReference>
<dbReference type="EMBL" id="LLZU01000005">
    <property type="protein sequence ID" value="KRV50286.1"/>
    <property type="molecule type" value="Genomic_DNA"/>
</dbReference>
<dbReference type="SUPFAM" id="SSF52540">
    <property type="entry name" value="P-loop containing nucleoside triphosphate hydrolases"/>
    <property type="match status" value="1"/>
</dbReference>
<evidence type="ECO:0000313" key="4">
    <source>
        <dbReference type="EMBL" id="KRV50286.1"/>
    </source>
</evidence>
<accession>A0A0T6LVY9</accession>
<sequence>MRIVEREEEIATLDDLLATASRGSGGCVMIRGEAGSGKTELLCALGERAAEAGFLVVTATTSRAERQVAGSAIAQLLRHPSLPWRPGCQVSALLDRLNSWDQPESESTPGGPSNMRADTAAFLHQLSAKMVETAASQPLLICLDGVQYADPLSMHWLFLMLRWLRTTRVALVLTECQTMSPGLPELHAELLRQPNYRCVDLGRLSRDGVREMLAERFDPARAEALATEYHTHSGGVPLLVRALIDDGFSGADGTGAVIGRSFRNVVLSWVERGGPVPVRLTQVLAVLDGEEGSPGLVRRLLSEDDPGLVDRWVGALRSVGVLDGYRIRHAELRADILRALTPQELSDLHMSIAELRYQDGATAVVVSRHLLAAEQAPGPWALPVLRRAAEWLLAANRHADAYACLDMALRVSDEDARPELLAMLADVAWLQNPLLAARHLPELSTALRENRLPDERALPLTKFLMWHGYCDEAIDVLCRITRRNWATNTAVAAEARLITELFVVMHPRPSRGVPYSRTRPQREVDGGPRFRCISAWSRVLSEGPDDALGDEVVSAMRNLQLEENSHSSIYAAVLTLQFVDRPEEALTWCERWLNEARVRSVPTWEAKFLALRGRLALRLGDPRAARAYVEACFARIPAEGWGVAVGEPISCIVQAATHTGDYAAASSYLDMPVPDMMFRTWHGLGYLYARGRHHLAAGRPDAALGDLMWCGALMREWGIDQPAVIPWRTEASRAHLLLGDRERAAELAREQLAMLPSDRPHPRGLALHALAAASDPRDSADLMAEAIEVFRARGDRLRLVQALGDLGRLHYLAGNPDRARPVVRLAARLAEECGAGATLGDLPIDPAPLEDGCQRSRHMAQHPCPAAAPLSGAERRVAALAARGLTNREISEQLCITISTVEQHLTRIYRKLAIKSRENIPGEILLESVGE</sequence>
<dbReference type="CDD" id="cd06170">
    <property type="entry name" value="LuxR_C_like"/>
    <property type="match status" value="1"/>
</dbReference>
<keyword evidence="5" id="KW-1185">Reference proteome</keyword>
<evidence type="ECO:0000256" key="2">
    <source>
        <dbReference type="ARBA" id="ARBA00022840"/>
    </source>
</evidence>
<dbReference type="GO" id="GO:0006355">
    <property type="term" value="P:regulation of DNA-templated transcription"/>
    <property type="evidence" value="ECO:0007669"/>
    <property type="project" value="InterPro"/>
</dbReference>
<dbReference type="InterPro" id="IPR016032">
    <property type="entry name" value="Sig_transdc_resp-reg_C-effctor"/>
</dbReference>